<reference evidence="1 2" key="1">
    <citation type="submission" date="2017-05" db="EMBL/GenBank/DDBJ databases">
        <title>Butyricicoccus porcorum sp. nov. a butyrate-producing bacterium from the swine intestinal tract.</title>
        <authorList>
            <person name="Trachsel J."/>
            <person name="Humphrey S."/>
            <person name="Allen H.K."/>
        </authorList>
    </citation>
    <scope>NUCLEOTIDE SEQUENCE [LARGE SCALE GENOMIC DNA]</scope>
    <source>
        <strain evidence="1">BB10</strain>
    </source>
</reference>
<evidence type="ECO:0000313" key="1">
    <source>
        <dbReference type="EMBL" id="OUM20708.1"/>
    </source>
</evidence>
<comment type="caution">
    <text evidence="1">The sequence shown here is derived from an EMBL/GenBank/DDBJ whole genome shotgun (WGS) entry which is preliminary data.</text>
</comment>
<protein>
    <submittedName>
        <fullName evidence="1">Uncharacterized protein</fullName>
    </submittedName>
</protein>
<dbReference type="EMBL" id="NHOC01000005">
    <property type="protein sequence ID" value="OUM20708.1"/>
    <property type="molecule type" value="Genomic_DNA"/>
</dbReference>
<dbReference type="OrthoDB" id="2099774at2"/>
<gene>
    <name evidence="1" type="ORF">CBW42_07745</name>
</gene>
<proteinExistence type="predicted"/>
<dbReference type="Proteomes" id="UP000194903">
    <property type="component" value="Unassembled WGS sequence"/>
</dbReference>
<dbReference type="AlphaFoldDB" id="A0A252F4K1"/>
<keyword evidence="2" id="KW-1185">Reference proteome</keyword>
<name>A0A252F4K1_9FIRM</name>
<evidence type="ECO:0000313" key="2">
    <source>
        <dbReference type="Proteomes" id="UP000194903"/>
    </source>
</evidence>
<sequence length="94" mass="11172">MEKPKYRMDLDFLKQFDHCTNRYEPFDVVATSKGRPMIVMCSKKPDPAAWCIIGNLFSVHFLSYRDMENYMAQRGMEPWTEAHERTSGIHMMYL</sequence>
<organism evidence="1 2">
    <name type="scientific">Butyricicoccus porcorum</name>
    <dbReference type="NCBI Taxonomy" id="1945634"/>
    <lineage>
        <taxon>Bacteria</taxon>
        <taxon>Bacillati</taxon>
        <taxon>Bacillota</taxon>
        <taxon>Clostridia</taxon>
        <taxon>Eubacteriales</taxon>
        <taxon>Butyricicoccaceae</taxon>
        <taxon>Butyricicoccus</taxon>
    </lineage>
</organism>
<accession>A0A252F4K1</accession>
<dbReference type="RefSeq" id="WP_087019492.1">
    <property type="nucleotide sequence ID" value="NZ_NHOC01000005.1"/>
</dbReference>